<dbReference type="GO" id="GO:0004222">
    <property type="term" value="F:metalloendopeptidase activity"/>
    <property type="evidence" value="ECO:0007669"/>
    <property type="project" value="InterPro"/>
</dbReference>
<keyword evidence="5 6" id="KW-0482">Metalloprotease</keyword>
<dbReference type="GO" id="GO:0046872">
    <property type="term" value="F:metal ion binding"/>
    <property type="evidence" value="ECO:0007669"/>
    <property type="project" value="UniProtKB-KW"/>
</dbReference>
<dbReference type="GO" id="GO:0051603">
    <property type="term" value="P:proteolysis involved in protein catabolic process"/>
    <property type="evidence" value="ECO:0007669"/>
    <property type="project" value="TreeGrafter"/>
</dbReference>
<evidence type="ECO:0000313" key="9">
    <source>
        <dbReference type="EMBL" id="VFT80527.1"/>
    </source>
</evidence>
<keyword evidence="4 6" id="KW-0862">Zinc</keyword>
<dbReference type="Pfam" id="PF01435">
    <property type="entry name" value="Peptidase_M48"/>
    <property type="match status" value="1"/>
</dbReference>
<dbReference type="PANTHER" id="PTHR22726">
    <property type="entry name" value="METALLOENDOPEPTIDASE OMA1"/>
    <property type="match status" value="1"/>
</dbReference>
<feature type="domain" description="Peptidase M48" evidence="7">
    <location>
        <begin position="120"/>
        <end position="295"/>
    </location>
</feature>
<gene>
    <name evidence="9" type="primary">Aste57867_3359</name>
    <name evidence="8" type="ORF">As57867_003349</name>
    <name evidence="9" type="ORF">ASTE57867_3359</name>
</gene>
<dbReference type="CDD" id="cd07331">
    <property type="entry name" value="M48C_Oma1_like"/>
    <property type="match status" value="1"/>
</dbReference>
<keyword evidence="3 6" id="KW-0378">Hydrolase</keyword>
<dbReference type="AlphaFoldDB" id="A0A485KF98"/>
<keyword evidence="2" id="KW-0479">Metal-binding</keyword>
<comment type="similarity">
    <text evidence="6">Belongs to the peptidase M48 family.</text>
</comment>
<protein>
    <submittedName>
        <fullName evidence="9">Aste57867_3359 protein</fullName>
    </submittedName>
</protein>
<evidence type="ECO:0000259" key="7">
    <source>
        <dbReference type="Pfam" id="PF01435"/>
    </source>
</evidence>
<dbReference type="EMBL" id="VJMH01000589">
    <property type="protein sequence ID" value="KAF0715435.1"/>
    <property type="molecule type" value="Genomic_DNA"/>
</dbReference>
<comment type="cofactor">
    <cofactor evidence="6">
        <name>Zn(2+)</name>
        <dbReference type="ChEBI" id="CHEBI:29105"/>
    </cofactor>
    <text evidence="6">Binds 1 zinc ion per subunit.</text>
</comment>
<evidence type="ECO:0000313" key="8">
    <source>
        <dbReference type="EMBL" id="KAF0715435.1"/>
    </source>
</evidence>
<evidence type="ECO:0000256" key="5">
    <source>
        <dbReference type="ARBA" id="ARBA00023049"/>
    </source>
</evidence>
<dbReference type="InterPro" id="IPR051156">
    <property type="entry name" value="Mito/Outer_Membr_Metalloprot"/>
</dbReference>
<evidence type="ECO:0000256" key="2">
    <source>
        <dbReference type="ARBA" id="ARBA00022723"/>
    </source>
</evidence>
<evidence type="ECO:0000256" key="3">
    <source>
        <dbReference type="ARBA" id="ARBA00022801"/>
    </source>
</evidence>
<evidence type="ECO:0000313" key="10">
    <source>
        <dbReference type="Proteomes" id="UP000332933"/>
    </source>
</evidence>
<proteinExistence type="inferred from homology"/>
<evidence type="ECO:0000256" key="6">
    <source>
        <dbReference type="RuleBase" id="RU003983"/>
    </source>
</evidence>
<dbReference type="Proteomes" id="UP000332933">
    <property type="component" value="Unassembled WGS sequence"/>
</dbReference>
<dbReference type="EMBL" id="CAADRA010000589">
    <property type="protein sequence ID" value="VFT80527.1"/>
    <property type="molecule type" value="Genomic_DNA"/>
</dbReference>
<dbReference type="PANTHER" id="PTHR22726:SF1">
    <property type="entry name" value="METALLOENDOPEPTIDASE OMA1, MITOCHONDRIAL"/>
    <property type="match status" value="1"/>
</dbReference>
<evidence type="ECO:0000256" key="1">
    <source>
        <dbReference type="ARBA" id="ARBA00022670"/>
    </source>
</evidence>
<dbReference type="Gene3D" id="3.30.2010.10">
    <property type="entry name" value="Metalloproteases ('zincins'), catalytic domain"/>
    <property type="match status" value="1"/>
</dbReference>
<accession>A0A485KF98</accession>
<dbReference type="InterPro" id="IPR001915">
    <property type="entry name" value="Peptidase_M48"/>
</dbReference>
<keyword evidence="10" id="KW-1185">Reference proteome</keyword>
<evidence type="ECO:0000256" key="4">
    <source>
        <dbReference type="ARBA" id="ARBA00022833"/>
    </source>
</evidence>
<reference evidence="9 10" key="1">
    <citation type="submission" date="2019-03" db="EMBL/GenBank/DDBJ databases">
        <authorList>
            <person name="Gaulin E."/>
            <person name="Dumas B."/>
        </authorList>
    </citation>
    <scope>NUCLEOTIDE SEQUENCE [LARGE SCALE GENOMIC DNA]</scope>
    <source>
        <strain evidence="9">CBS 568.67</strain>
    </source>
</reference>
<keyword evidence="1 6" id="KW-0645">Protease</keyword>
<name>A0A485KF98_9STRA</name>
<reference evidence="8" key="2">
    <citation type="submission" date="2019-06" db="EMBL/GenBank/DDBJ databases">
        <title>Genomics analysis of Aphanomyces spp. identifies a new class of oomycete effector associated with host adaptation.</title>
        <authorList>
            <person name="Gaulin E."/>
        </authorList>
    </citation>
    <scope>NUCLEOTIDE SEQUENCE</scope>
    <source>
        <strain evidence="8">CBS 578.67</strain>
    </source>
</reference>
<organism evidence="9 10">
    <name type="scientific">Aphanomyces stellatus</name>
    <dbReference type="NCBI Taxonomy" id="120398"/>
    <lineage>
        <taxon>Eukaryota</taxon>
        <taxon>Sar</taxon>
        <taxon>Stramenopiles</taxon>
        <taxon>Oomycota</taxon>
        <taxon>Saprolegniomycetes</taxon>
        <taxon>Saprolegniales</taxon>
        <taxon>Verrucalvaceae</taxon>
        <taxon>Aphanomyces</taxon>
    </lineage>
</organism>
<sequence>MFSRVLRRAGAAARPKFTRANGNYNIRVTKASDINFATAHVDSTAHTVLLHGCWGLTIFGAVAAFHQFVTNLHTVPITGRTQVVVFSREEDSKMGEEHAKEALAGKTQITSGPRFKMVKDVATRLVVVADKIFQPDFHWQIYLIEDPQINACCFMGGKMFVYTGLLDFIDSMVAKGVVTNKYNALATVLGHEVAHALARHTAENLSYLPLIVVLTLLSLDSELVSSILTYFYQLPFSRMHETEADHIGLMLMAAACYDPSEAPKLWAGMKLLSDDSFDWMSTHPASEKREEYLKELTAEAVAYQEKASWCEDMKTKVSKLIYRRVTRRTATVGTTHTAEMAAIWDGMNVADAKK</sequence>
<dbReference type="GO" id="GO:0016020">
    <property type="term" value="C:membrane"/>
    <property type="evidence" value="ECO:0007669"/>
    <property type="project" value="TreeGrafter"/>
</dbReference>
<dbReference type="OrthoDB" id="7464992at2759"/>